<evidence type="ECO:0000259" key="3">
    <source>
        <dbReference type="PROSITE" id="PS50801"/>
    </source>
</evidence>
<evidence type="ECO:0000313" key="5">
    <source>
        <dbReference type="Proteomes" id="UP000399805"/>
    </source>
</evidence>
<sequence length="154" mass="16916">MKLSALATRRRHDLAAEPLVLIMFGPHGTPSLPAGLKLSEKLIGRTAILALDGEFDLYTAPEVDRALDLILRRAPRRLVVDLSQVSFLNSAGLEVLLACHRRAAPRTDLRIVATTRSTWRPLQIARLHQTLVIHSSRAAAVAAPVSREPRARTP</sequence>
<dbReference type="NCBIfam" id="TIGR00377">
    <property type="entry name" value="ant_ant_sig"/>
    <property type="match status" value="1"/>
</dbReference>
<dbReference type="InterPro" id="IPR036513">
    <property type="entry name" value="STAS_dom_sf"/>
</dbReference>
<dbReference type="PROSITE" id="PS50801">
    <property type="entry name" value="STAS"/>
    <property type="match status" value="1"/>
</dbReference>
<dbReference type="PANTHER" id="PTHR33495">
    <property type="entry name" value="ANTI-SIGMA FACTOR ANTAGONIST TM_1081-RELATED-RELATED"/>
    <property type="match status" value="1"/>
</dbReference>
<feature type="domain" description="STAS" evidence="3">
    <location>
        <begin position="36"/>
        <end position="144"/>
    </location>
</feature>
<name>A0A6I8LXB8_9PSEU</name>
<organism evidence="4 5">
    <name type="scientific">Amycolatopsis camponoti</name>
    <dbReference type="NCBI Taxonomy" id="2606593"/>
    <lineage>
        <taxon>Bacteria</taxon>
        <taxon>Bacillati</taxon>
        <taxon>Actinomycetota</taxon>
        <taxon>Actinomycetes</taxon>
        <taxon>Pseudonocardiales</taxon>
        <taxon>Pseudonocardiaceae</taxon>
        <taxon>Amycolatopsis</taxon>
    </lineage>
</organism>
<dbReference type="GO" id="GO:0043856">
    <property type="term" value="F:anti-sigma factor antagonist activity"/>
    <property type="evidence" value="ECO:0007669"/>
    <property type="project" value="InterPro"/>
</dbReference>
<dbReference type="Proteomes" id="UP000399805">
    <property type="component" value="Unassembled WGS sequence"/>
</dbReference>
<gene>
    <name evidence="4" type="ORF">AA23TX_06802</name>
</gene>
<proteinExistence type="inferred from homology"/>
<accession>A0A6I8LXB8</accession>
<reference evidence="4 5" key="1">
    <citation type="submission" date="2019-09" db="EMBL/GenBank/DDBJ databases">
        <authorList>
            <person name="Leyn A S."/>
        </authorList>
    </citation>
    <scope>NUCLEOTIDE SEQUENCE [LARGE SCALE GENOMIC DNA]</scope>
    <source>
        <strain evidence="4">AA231_1</strain>
    </source>
</reference>
<dbReference type="SUPFAM" id="SSF52091">
    <property type="entry name" value="SpoIIaa-like"/>
    <property type="match status" value="1"/>
</dbReference>
<evidence type="ECO:0000256" key="2">
    <source>
        <dbReference type="RuleBase" id="RU003749"/>
    </source>
</evidence>
<dbReference type="PANTHER" id="PTHR33495:SF2">
    <property type="entry name" value="ANTI-SIGMA FACTOR ANTAGONIST TM_1081-RELATED"/>
    <property type="match status" value="1"/>
</dbReference>
<dbReference type="InterPro" id="IPR002645">
    <property type="entry name" value="STAS_dom"/>
</dbReference>
<comment type="similarity">
    <text evidence="1 2">Belongs to the anti-sigma-factor antagonist family.</text>
</comment>
<dbReference type="AlphaFoldDB" id="A0A6I8LXB8"/>
<dbReference type="RefSeq" id="WP_230862837.1">
    <property type="nucleotide sequence ID" value="NZ_CABVGP010000002.1"/>
</dbReference>
<dbReference type="InterPro" id="IPR003658">
    <property type="entry name" value="Anti-sigma_ant"/>
</dbReference>
<evidence type="ECO:0000256" key="1">
    <source>
        <dbReference type="ARBA" id="ARBA00009013"/>
    </source>
</evidence>
<keyword evidence="5" id="KW-1185">Reference proteome</keyword>
<evidence type="ECO:0000313" key="4">
    <source>
        <dbReference type="EMBL" id="VVJ21785.1"/>
    </source>
</evidence>
<dbReference type="CDD" id="cd07043">
    <property type="entry name" value="STAS_anti-anti-sigma_factors"/>
    <property type="match status" value="1"/>
</dbReference>
<protein>
    <recommendedName>
        <fullName evidence="2">Anti-sigma factor antagonist</fullName>
    </recommendedName>
</protein>
<dbReference type="Gene3D" id="3.30.750.24">
    <property type="entry name" value="STAS domain"/>
    <property type="match status" value="1"/>
</dbReference>
<dbReference type="Pfam" id="PF01740">
    <property type="entry name" value="STAS"/>
    <property type="match status" value="1"/>
</dbReference>
<dbReference type="EMBL" id="CABVGP010000002">
    <property type="protein sequence ID" value="VVJ21785.1"/>
    <property type="molecule type" value="Genomic_DNA"/>
</dbReference>